<dbReference type="InterPro" id="IPR025588">
    <property type="entry name" value="YcxB-like_C"/>
</dbReference>
<proteinExistence type="predicted"/>
<dbReference type="Proteomes" id="UP000637513">
    <property type="component" value="Unassembled WGS sequence"/>
</dbReference>
<dbReference type="Pfam" id="PF14317">
    <property type="entry name" value="YcxB"/>
    <property type="match status" value="1"/>
</dbReference>
<protein>
    <submittedName>
        <fullName evidence="4">YcxB family protein</fullName>
    </submittedName>
</protein>
<sequence length="190" mass="22453">MKKIEFDVELHTAELYRFTMRHTYYSFSGIFSILFSLVCLVIAIIKWSTMQPMTIGALLVIASLFTIVQPVMLWAKCRMQMKQNKNINTRLHYIVEEDGITVQQNDQEAVVKWYEVQKAVKTKKAIYLYMSVVRAFIFPVEQCNGQFEALLQMITQQMEKYKDYDYEEETEESPEEDFSEDITDEEESDE</sequence>
<evidence type="ECO:0000259" key="3">
    <source>
        <dbReference type="Pfam" id="PF14317"/>
    </source>
</evidence>
<keyword evidence="2" id="KW-0812">Transmembrane</keyword>
<evidence type="ECO:0000313" key="5">
    <source>
        <dbReference type="Proteomes" id="UP000637513"/>
    </source>
</evidence>
<feature type="domain" description="YcxB-like C-terminal" evidence="3">
    <location>
        <begin position="96"/>
        <end position="154"/>
    </location>
</feature>
<keyword evidence="5" id="KW-1185">Reference proteome</keyword>
<keyword evidence="2" id="KW-0472">Membrane</keyword>
<feature type="region of interest" description="Disordered" evidence="1">
    <location>
        <begin position="163"/>
        <end position="190"/>
    </location>
</feature>
<reference evidence="4 5" key="1">
    <citation type="submission" date="2020-08" db="EMBL/GenBank/DDBJ databases">
        <title>Genome public.</title>
        <authorList>
            <person name="Liu C."/>
            <person name="Sun Q."/>
        </authorList>
    </citation>
    <scope>NUCLEOTIDE SEQUENCE [LARGE SCALE GENOMIC DNA]</scope>
    <source>
        <strain evidence="4 5">BX3</strain>
    </source>
</reference>
<evidence type="ECO:0000256" key="2">
    <source>
        <dbReference type="SAM" id="Phobius"/>
    </source>
</evidence>
<feature type="compositionally biased region" description="Acidic residues" evidence="1">
    <location>
        <begin position="165"/>
        <end position="190"/>
    </location>
</feature>
<gene>
    <name evidence="4" type="ORF">H8700_11915</name>
</gene>
<organism evidence="4 5">
    <name type="scientific">Jutongia hominis</name>
    <dbReference type="NCBI Taxonomy" id="2763664"/>
    <lineage>
        <taxon>Bacteria</taxon>
        <taxon>Bacillati</taxon>
        <taxon>Bacillota</taxon>
        <taxon>Clostridia</taxon>
        <taxon>Lachnospirales</taxon>
        <taxon>Lachnospiraceae</taxon>
        <taxon>Jutongia</taxon>
    </lineage>
</organism>
<name>A0ABR7MX71_9FIRM</name>
<evidence type="ECO:0000256" key="1">
    <source>
        <dbReference type="SAM" id="MobiDB-lite"/>
    </source>
</evidence>
<keyword evidence="2" id="KW-1133">Transmembrane helix</keyword>
<accession>A0ABR7MX71</accession>
<feature type="transmembrane region" description="Helical" evidence="2">
    <location>
        <begin position="24"/>
        <end position="47"/>
    </location>
</feature>
<comment type="caution">
    <text evidence="4">The sequence shown here is derived from an EMBL/GenBank/DDBJ whole genome shotgun (WGS) entry which is preliminary data.</text>
</comment>
<dbReference type="EMBL" id="JACRSW010000040">
    <property type="protein sequence ID" value="MBC8558402.1"/>
    <property type="molecule type" value="Genomic_DNA"/>
</dbReference>
<feature type="transmembrane region" description="Helical" evidence="2">
    <location>
        <begin position="53"/>
        <end position="75"/>
    </location>
</feature>
<evidence type="ECO:0000313" key="4">
    <source>
        <dbReference type="EMBL" id="MBC8558402.1"/>
    </source>
</evidence>
<dbReference type="RefSeq" id="WP_249305840.1">
    <property type="nucleotide sequence ID" value="NZ_JACRSW010000040.1"/>
</dbReference>